<dbReference type="Proteomes" id="UP000295783">
    <property type="component" value="Unassembled WGS sequence"/>
</dbReference>
<evidence type="ECO:0000313" key="4">
    <source>
        <dbReference type="Proteomes" id="UP000295783"/>
    </source>
</evidence>
<proteinExistence type="predicted"/>
<dbReference type="GO" id="GO:0006629">
    <property type="term" value="P:lipid metabolic process"/>
    <property type="evidence" value="ECO:0007669"/>
    <property type="project" value="InterPro"/>
</dbReference>
<dbReference type="EMBL" id="SNYW01000010">
    <property type="protein sequence ID" value="TDQ80831.1"/>
    <property type="molecule type" value="Genomic_DNA"/>
</dbReference>
<feature type="domain" description="Fatty acid desaturase" evidence="2">
    <location>
        <begin position="51"/>
        <end position="291"/>
    </location>
</feature>
<feature type="transmembrane region" description="Helical" evidence="1">
    <location>
        <begin position="51"/>
        <end position="70"/>
    </location>
</feature>
<comment type="caution">
    <text evidence="3">The sequence shown here is derived from an EMBL/GenBank/DDBJ whole genome shotgun (WGS) entry which is preliminary data.</text>
</comment>
<sequence>MSAETIAATPARILNKGDAGRHEYIADLPTLFLGLAIYLGFFLLTWNYHTLPWWAVLALGAPLICLHGSLQHEAVHGYPFRAAALNRLFAGWSLWLWMPYDLYVRSHLKHHIDEDLTAPGIDPESNYLTQAQYDAMSTLHRLVRQAMRSMAGRLLLGPAYFTAGVFAGIPHAIRVGDRRELMAWAWHVPTTALILYWVVGLCQIPFWAYVALIAYPGTAMALLRSYAEHRAMPQEGHRTIILEAGAFWSVMFLWNNLHALHHREPGLAWWKRPQRYRDLKPALLEGNGHYFVPGGYLALARSYLLRPKEPIIHPGT</sequence>
<keyword evidence="1" id="KW-0472">Membrane</keyword>
<keyword evidence="1" id="KW-1133">Transmembrane helix</keyword>
<reference evidence="3 4" key="1">
    <citation type="submission" date="2019-03" db="EMBL/GenBank/DDBJ databases">
        <title>Genomic Encyclopedia of Type Strains, Phase III (KMG-III): the genomes of soil and plant-associated and newly described type strains.</title>
        <authorList>
            <person name="Whitman W."/>
        </authorList>
    </citation>
    <scope>NUCLEOTIDE SEQUENCE [LARGE SCALE GENOMIC DNA]</scope>
    <source>
        <strain evidence="3 4">CGMCC 1.7660</strain>
    </source>
</reference>
<name>A0A4R6WP12_9PROT</name>
<keyword evidence="4" id="KW-1185">Reference proteome</keyword>
<keyword evidence="1" id="KW-0812">Transmembrane</keyword>
<gene>
    <name evidence="3" type="ORF">A8950_2699</name>
</gene>
<evidence type="ECO:0000256" key="1">
    <source>
        <dbReference type="SAM" id="Phobius"/>
    </source>
</evidence>
<evidence type="ECO:0000313" key="3">
    <source>
        <dbReference type="EMBL" id="TDQ80831.1"/>
    </source>
</evidence>
<protein>
    <submittedName>
        <fullName evidence="3">Fatty acid desaturase</fullName>
    </submittedName>
</protein>
<dbReference type="Pfam" id="PF00487">
    <property type="entry name" value="FA_desaturase"/>
    <property type="match status" value="1"/>
</dbReference>
<feature type="transmembrane region" description="Helical" evidence="1">
    <location>
        <begin position="150"/>
        <end position="169"/>
    </location>
</feature>
<organism evidence="3 4">
    <name type="scientific">Dongia mobilis</name>
    <dbReference type="NCBI Taxonomy" id="578943"/>
    <lineage>
        <taxon>Bacteria</taxon>
        <taxon>Pseudomonadati</taxon>
        <taxon>Pseudomonadota</taxon>
        <taxon>Alphaproteobacteria</taxon>
        <taxon>Rhodospirillales</taxon>
        <taxon>Dongiaceae</taxon>
        <taxon>Dongia</taxon>
    </lineage>
</organism>
<dbReference type="InterPro" id="IPR005804">
    <property type="entry name" value="FA_desaturase_dom"/>
</dbReference>
<dbReference type="RefSeq" id="WP_133614174.1">
    <property type="nucleotide sequence ID" value="NZ_SNYW01000010.1"/>
</dbReference>
<dbReference type="AlphaFoldDB" id="A0A4R6WP12"/>
<accession>A0A4R6WP12</accession>
<feature type="transmembrane region" description="Helical" evidence="1">
    <location>
        <begin position="24"/>
        <end position="45"/>
    </location>
</feature>
<evidence type="ECO:0000259" key="2">
    <source>
        <dbReference type="Pfam" id="PF00487"/>
    </source>
</evidence>
<dbReference type="OrthoDB" id="784276at2"/>